<dbReference type="GO" id="GO:0006526">
    <property type="term" value="P:L-arginine biosynthetic process"/>
    <property type="evidence" value="ECO:0007669"/>
    <property type="project" value="UniProtKB-KW"/>
</dbReference>
<evidence type="ECO:0000256" key="1">
    <source>
        <dbReference type="ARBA" id="ARBA00001947"/>
    </source>
</evidence>
<reference evidence="11 12" key="1">
    <citation type="journal article" date="2011" name="Stand. Genomic Sci.">
        <title>Complete genome sequence of Parvibaculum lavamentivorans type strain (DS-1(T)).</title>
        <authorList>
            <person name="Schleheck D."/>
            <person name="Weiss M."/>
            <person name="Pitluck S."/>
            <person name="Bruce D."/>
            <person name="Land M.L."/>
            <person name="Han S."/>
            <person name="Saunders E."/>
            <person name="Tapia R."/>
            <person name="Detter C."/>
            <person name="Brettin T."/>
            <person name="Han J."/>
            <person name="Woyke T."/>
            <person name="Goodwin L."/>
            <person name="Pennacchio L."/>
            <person name="Nolan M."/>
            <person name="Cook A.M."/>
            <person name="Kjelleberg S."/>
            <person name="Thomas T."/>
        </authorList>
    </citation>
    <scope>NUCLEOTIDE SEQUENCE [LARGE SCALE GENOMIC DNA]</scope>
    <source>
        <strain evidence="12">DS-1 / DSM 13023 / NCIMB 13966</strain>
    </source>
</reference>
<dbReference type="InterPro" id="IPR002933">
    <property type="entry name" value="Peptidase_M20"/>
</dbReference>
<dbReference type="RefSeq" id="WP_011995321.1">
    <property type="nucleotide sequence ID" value="NC_009719.1"/>
</dbReference>
<keyword evidence="9" id="KW-0170">Cobalt</keyword>
<dbReference type="InterPro" id="IPR010169">
    <property type="entry name" value="AcOrn-deacetyl"/>
</dbReference>
<dbReference type="eggNOG" id="COG0624">
    <property type="taxonomic scope" value="Bacteria"/>
</dbReference>
<dbReference type="PANTHER" id="PTHR43808">
    <property type="entry name" value="ACETYLORNITHINE DEACETYLASE"/>
    <property type="match status" value="1"/>
</dbReference>
<dbReference type="InterPro" id="IPR050072">
    <property type="entry name" value="Peptidase_M20A"/>
</dbReference>
<evidence type="ECO:0000256" key="3">
    <source>
        <dbReference type="ARBA" id="ARBA00022490"/>
    </source>
</evidence>
<dbReference type="GO" id="GO:0046872">
    <property type="term" value="F:metal ion binding"/>
    <property type="evidence" value="ECO:0007669"/>
    <property type="project" value="UniProtKB-KW"/>
</dbReference>
<evidence type="ECO:0000256" key="7">
    <source>
        <dbReference type="ARBA" id="ARBA00022801"/>
    </source>
</evidence>
<dbReference type="SUPFAM" id="SSF55031">
    <property type="entry name" value="Bacterial exopeptidase dimerisation domain"/>
    <property type="match status" value="1"/>
</dbReference>
<dbReference type="MEROPS" id="M20.974"/>
<dbReference type="NCBIfam" id="TIGR01892">
    <property type="entry name" value="AcOrn-deacetyl"/>
    <property type="match status" value="1"/>
</dbReference>
<dbReference type="Pfam" id="PF01546">
    <property type="entry name" value="Peptidase_M20"/>
    <property type="match status" value="1"/>
</dbReference>
<keyword evidence="8" id="KW-0862">Zinc</keyword>
<evidence type="ECO:0000313" key="12">
    <source>
        <dbReference type="Proteomes" id="UP000006377"/>
    </source>
</evidence>
<gene>
    <name evidence="11" type="ordered locus">Plav_0407</name>
</gene>
<keyword evidence="12" id="KW-1185">Reference proteome</keyword>
<dbReference type="STRING" id="402881.Plav_0407"/>
<evidence type="ECO:0000256" key="5">
    <source>
        <dbReference type="ARBA" id="ARBA00022605"/>
    </source>
</evidence>
<dbReference type="Pfam" id="PF07687">
    <property type="entry name" value="M20_dimer"/>
    <property type="match status" value="1"/>
</dbReference>
<accession>A7HQ47</accession>
<dbReference type="Proteomes" id="UP000006377">
    <property type="component" value="Chromosome"/>
</dbReference>
<evidence type="ECO:0000256" key="9">
    <source>
        <dbReference type="ARBA" id="ARBA00023285"/>
    </source>
</evidence>
<keyword evidence="7" id="KW-0378">Hydrolase</keyword>
<evidence type="ECO:0000259" key="10">
    <source>
        <dbReference type="Pfam" id="PF07687"/>
    </source>
</evidence>
<dbReference type="Gene3D" id="3.40.630.10">
    <property type="entry name" value="Zn peptidases"/>
    <property type="match status" value="1"/>
</dbReference>
<dbReference type="AlphaFoldDB" id="A7HQ47"/>
<protein>
    <submittedName>
        <fullName evidence="11">Acetylornithine deacetylase (ArgE)</fullName>
    </submittedName>
</protein>
<dbReference type="SUPFAM" id="SSF53187">
    <property type="entry name" value="Zn-dependent exopeptidases"/>
    <property type="match status" value="1"/>
</dbReference>
<proteinExistence type="inferred from homology"/>
<evidence type="ECO:0000256" key="2">
    <source>
        <dbReference type="ARBA" id="ARBA00005691"/>
    </source>
</evidence>
<dbReference type="Gene3D" id="3.30.70.360">
    <property type="match status" value="1"/>
</dbReference>
<name>A7HQ47_PARL1</name>
<dbReference type="EMBL" id="CP000774">
    <property type="protein sequence ID" value="ABS62030.1"/>
    <property type="molecule type" value="Genomic_DNA"/>
</dbReference>
<evidence type="ECO:0000256" key="4">
    <source>
        <dbReference type="ARBA" id="ARBA00022571"/>
    </source>
</evidence>
<dbReference type="NCBIfam" id="NF005710">
    <property type="entry name" value="PRK07522.1"/>
    <property type="match status" value="1"/>
</dbReference>
<comment type="cofactor">
    <cofactor evidence="1">
        <name>Zn(2+)</name>
        <dbReference type="ChEBI" id="CHEBI:29105"/>
    </cofactor>
</comment>
<sequence>MPAPHYFTPREMIERLIAFDTTSHLSNLALVDFVESYLASHGVASRRVMNEDGTKANLFATLGPADQPGGIVLSGHTDVVPVEGQDWSSDPFLVVERDGKLYGRGTSDMKSFIAVALASVPAFLKDGPKVPVHFALSYDEEVGCLGVRPMIESIIRTLPKPQVVIVGEPSSMKVVNAHKGIQSYNTKVTGLEFHSSQTHLGVSAIQYAAELISFLMQLAGEMRERGDASGRFSPPYTTISVGLIKGGTAVNIIPKSCSFLWEYRPLPDADPSEIITRFNAFAAEDVLPRMRAVFPGAQIETVTRAQSPGLGAMDGDPGETLVMKLAQCNSAEAVSYNTEAGLFQLADIPTVVCGPGDIAQAHKPDEFVELSQIAECERFMKRLADYVSGRPV</sequence>
<keyword evidence="6" id="KW-0479">Metal-binding</keyword>
<dbReference type="HOGENOM" id="CLU_021802_2_4_5"/>
<keyword evidence="5" id="KW-0028">Amino-acid biosynthesis</keyword>
<evidence type="ECO:0000256" key="6">
    <source>
        <dbReference type="ARBA" id="ARBA00022723"/>
    </source>
</evidence>
<dbReference type="CDD" id="cd03894">
    <property type="entry name" value="M20_ArgE"/>
    <property type="match status" value="1"/>
</dbReference>
<keyword evidence="3" id="KW-0963">Cytoplasm</keyword>
<organism evidence="11 12">
    <name type="scientific">Parvibaculum lavamentivorans (strain DS-1 / DSM 13023 / NCIMB 13966)</name>
    <dbReference type="NCBI Taxonomy" id="402881"/>
    <lineage>
        <taxon>Bacteria</taxon>
        <taxon>Pseudomonadati</taxon>
        <taxon>Pseudomonadota</taxon>
        <taxon>Alphaproteobacteria</taxon>
        <taxon>Hyphomicrobiales</taxon>
        <taxon>Parvibaculaceae</taxon>
        <taxon>Parvibaculum</taxon>
    </lineage>
</organism>
<dbReference type="InterPro" id="IPR011650">
    <property type="entry name" value="Peptidase_M20_dimer"/>
</dbReference>
<evidence type="ECO:0000256" key="8">
    <source>
        <dbReference type="ARBA" id="ARBA00022833"/>
    </source>
</evidence>
<dbReference type="PANTHER" id="PTHR43808:SF31">
    <property type="entry name" value="N-ACETYL-L-CITRULLINE DEACETYLASE"/>
    <property type="match status" value="1"/>
</dbReference>
<comment type="similarity">
    <text evidence="2">Belongs to the peptidase M20A family. ArgE subfamily.</text>
</comment>
<dbReference type="KEGG" id="pla:Plav_0407"/>
<dbReference type="InterPro" id="IPR001261">
    <property type="entry name" value="ArgE/DapE_CS"/>
</dbReference>
<keyword evidence="4" id="KW-0055">Arginine biosynthesis</keyword>
<feature type="domain" description="Peptidase M20 dimerisation" evidence="10">
    <location>
        <begin position="176"/>
        <end position="284"/>
    </location>
</feature>
<evidence type="ECO:0000313" key="11">
    <source>
        <dbReference type="EMBL" id="ABS62030.1"/>
    </source>
</evidence>
<dbReference type="OrthoDB" id="9809784at2"/>
<dbReference type="InterPro" id="IPR036264">
    <property type="entry name" value="Bact_exopeptidase_dim_dom"/>
</dbReference>
<dbReference type="GO" id="GO:0008777">
    <property type="term" value="F:acetylornithine deacetylase activity"/>
    <property type="evidence" value="ECO:0007669"/>
    <property type="project" value="TreeGrafter"/>
</dbReference>
<dbReference type="PROSITE" id="PS00759">
    <property type="entry name" value="ARGE_DAPE_CPG2_2"/>
    <property type="match status" value="1"/>
</dbReference>